<proteinExistence type="predicted"/>
<organism evidence="1 2">
    <name type="scientific">Lacrimispora xylanolytica</name>
    <dbReference type="NCBI Taxonomy" id="29375"/>
    <lineage>
        <taxon>Bacteria</taxon>
        <taxon>Bacillati</taxon>
        <taxon>Bacillota</taxon>
        <taxon>Clostridia</taxon>
        <taxon>Lachnospirales</taxon>
        <taxon>Lachnospiraceae</taxon>
        <taxon>Lacrimispora</taxon>
    </lineage>
</organism>
<dbReference type="EMBL" id="CP113524">
    <property type="protein sequence ID" value="WAJ25155.1"/>
    <property type="molecule type" value="Genomic_DNA"/>
</dbReference>
<dbReference type="Proteomes" id="UP001163115">
    <property type="component" value="Chromosome"/>
</dbReference>
<sequence length="76" mass="8756">MFTYKLGEWTLEFTQEYRIVQDGTNAVVIDDERTALVLISLKSNGNICIERTYYAMICEINATEHKITFNSTEDIA</sequence>
<protein>
    <submittedName>
        <fullName evidence="1">Uncharacterized protein</fullName>
    </submittedName>
</protein>
<evidence type="ECO:0000313" key="2">
    <source>
        <dbReference type="Proteomes" id="UP001163115"/>
    </source>
</evidence>
<gene>
    <name evidence="1" type="ORF">OW255_06495</name>
</gene>
<keyword evidence="2" id="KW-1185">Reference proteome</keyword>
<evidence type="ECO:0000313" key="1">
    <source>
        <dbReference type="EMBL" id="WAJ25155.1"/>
    </source>
</evidence>
<reference evidence="1" key="1">
    <citation type="submission" date="2022-11" db="EMBL/GenBank/DDBJ databases">
        <title>Lacrimispora xylanolytica sy1, complete genome.</title>
        <authorList>
            <person name="Choi S."/>
        </authorList>
    </citation>
    <scope>NUCLEOTIDE SEQUENCE</scope>
    <source>
        <strain evidence="1">Sy1</strain>
    </source>
</reference>
<name>A0ABY7AEJ3_9FIRM</name>
<dbReference type="RefSeq" id="WP_024836712.1">
    <property type="nucleotide sequence ID" value="NZ_CP113524.1"/>
</dbReference>
<accession>A0ABY7AEJ3</accession>